<dbReference type="PROSITE" id="PS50294">
    <property type="entry name" value="WD_REPEATS_REGION"/>
    <property type="match status" value="2"/>
</dbReference>
<dbReference type="Pfam" id="PF13191">
    <property type="entry name" value="AAA_16"/>
    <property type="match status" value="1"/>
</dbReference>
<dbReference type="GO" id="GO:0004252">
    <property type="term" value="F:serine-type endopeptidase activity"/>
    <property type="evidence" value="ECO:0007669"/>
    <property type="project" value="InterPro"/>
</dbReference>
<name>A0A840PWC3_9ACTN</name>
<comment type="caution">
    <text evidence="6">The sequence shown here is derived from an EMBL/GenBank/DDBJ whole genome shotgun (WGS) entry which is preliminary data.</text>
</comment>
<dbReference type="InterPro" id="IPR015943">
    <property type="entry name" value="WD40/YVTN_repeat-like_dom_sf"/>
</dbReference>
<dbReference type="PROSITE" id="PS00678">
    <property type="entry name" value="WD_REPEATS_1"/>
    <property type="match status" value="1"/>
</dbReference>
<evidence type="ECO:0000256" key="1">
    <source>
        <dbReference type="ARBA" id="ARBA00022574"/>
    </source>
</evidence>
<reference evidence="6 7" key="1">
    <citation type="submission" date="2020-08" db="EMBL/GenBank/DDBJ databases">
        <title>Genomic Encyclopedia of Type Strains, Phase IV (KMG-IV): sequencing the most valuable type-strain genomes for metagenomic binning, comparative biology and taxonomic classification.</title>
        <authorList>
            <person name="Goeker M."/>
        </authorList>
    </citation>
    <scope>NUCLEOTIDE SEQUENCE [LARGE SCALE GENOMIC DNA]</scope>
    <source>
        <strain evidence="6 7">DSM 45615</strain>
    </source>
</reference>
<dbReference type="PRINTS" id="PR00320">
    <property type="entry name" value="GPROTEINBRPT"/>
</dbReference>
<feature type="repeat" description="WD" evidence="3">
    <location>
        <begin position="1113"/>
        <end position="1135"/>
    </location>
</feature>
<dbReference type="PANTHER" id="PTHR44129">
    <property type="entry name" value="WD REPEAT-CONTAINING PROTEIN POP1"/>
    <property type="match status" value="1"/>
</dbReference>
<dbReference type="InterPro" id="IPR020472">
    <property type="entry name" value="WD40_PAC1"/>
</dbReference>
<dbReference type="Pfam" id="PF00089">
    <property type="entry name" value="Trypsin"/>
    <property type="match status" value="1"/>
</dbReference>
<dbReference type="InterPro" id="IPR027417">
    <property type="entry name" value="P-loop_NTPase"/>
</dbReference>
<dbReference type="InterPro" id="IPR019775">
    <property type="entry name" value="WD40_repeat_CS"/>
</dbReference>
<protein>
    <submittedName>
        <fullName evidence="6">WD40 repeat protein</fullName>
    </submittedName>
</protein>
<keyword evidence="2" id="KW-0677">Repeat</keyword>
<feature type="repeat" description="WD" evidence="3">
    <location>
        <begin position="744"/>
        <end position="787"/>
    </location>
</feature>
<keyword evidence="7" id="KW-1185">Reference proteome</keyword>
<dbReference type="Gene3D" id="2.130.10.10">
    <property type="entry name" value="YVTN repeat-like/Quinoprotein amine dehydrogenase"/>
    <property type="match status" value="3"/>
</dbReference>
<evidence type="ECO:0000256" key="2">
    <source>
        <dbReference type="ARBA" id="ARBA00022737"/>
    </source>
</evidence>
<feature type="domain" description="Peptidase S1" evidence="4">
    <location>
        <begin position="7"/>
        <end position="125"/>
    </location>
</feature>
<dbReference type="InterPro" id="IPR036322">
    <property type="entry name" value="WD40_repeat_dom_sf"/>
</dbReference>
<dbReference type="InterPro" id="IPR001680">
    <property type="entry name" value="WD40_rpt"/>
</dbReference>
<keyword evidence="1 3" id="KW-0853">WD repeat</keyword>
<dbReference type="InterPro" id="IPR041664">
    <property type="entry name" value="AAA_16"/>
</dbReference>
<feature type="repeat" description="WD" evidence="3">
    <location>
        <begin position="981"/>
        <end position="1003"/>
    </location>
</feature>
<sequence length="1368" mass="145178">MIPGPGTESWIAAVHRTEHDHEPLGAAVVIDSRRALTAAHVVARHGVDATPVWLAFPKAESGRPVRRRASITLPGGPQTTDLALLSMDEDAPAGVRPAPLRLPRPADLVGRSWWAFGFPGGDPLGDVTSGKVDASLGYGWIRLATSAPYPLAQGYSGAGLWSPDYEAVVGVVGQAHSDGGGRAISLHQADLCFPEEKLRSLVENWSAEQAGRLALASWGWSLDTDPEGVRHWRPRARGVTVDSERGYRFRGRTAALTTIVNWLGRARPDRRALVVTGSPGVGKSAVLGRIVTTADAGIRDELPEDDEAVRAPVGSVACAVHAKGKTALDVAREIARAASAALPEDVDDLERALQAVLPERSRRFNVVIDALDEVTSPTEARTIITHVVLPIVETCAELGAQVVIATRRRDDGGDLLGVFSGAASIVDLDEPAYFAREDLVEYAMATLRLVGDERPDNPYQPEQVARPVAEAIAARSERNFLIAGLVARTHGMHDQRPVEAASLSFTATVEEALRNYVSRLPNVDALPASSVLTALAFAESPGFDLDLWRLAILALDGASTTTGQLARFARSSAANFLVESTFGEHGGVYRLFHQALNDALRAARSPVRPRAQDEGALARAFLSHAHKITWEHAPPYLLRSLAGHAARGGVLEELLTDAEYLLHADLHHLASYAIRASSPYVRARGRLIQLTPSAQEAPPHVRAALFSVTSAVARLDVEIPDPGRPAPYRAAWATVMPRADEAVLEGHTGTVNDVCAFTLGGRTLLASAGADRAVRIWNPADGQAERVMTGHTAGVTKVRAFALDGRLLLATASEDGTIRIWDPATGLAERTLAGHTGPVTDVCAFTVEGRTLLASTGGDGSVRVWDPALGRVERHLSGHRGGATAVCVLAKDLRTVVATTGEDGAVRIWDPGRRRRPTVLMRDAGRSTSMCAVTLNGQVTLAIAGLNGLRIDFPNRPDLRWVQPGAFTHVTAFTGAGGPRLATTGPDQTLRIWDTRTRKIERTLVGHTGTVTASCAFTLGERRLLATASADHTVRIWDPAVDGFEQGEGSGHGRVTGLGAIVVGGRERVVSVVDDSVISVRDAVTGEERQTIGIIRGSANAVCAVGLWSEPVIATAGDDGFIRLWDPSSGGRRTTLISRAGRVTAMCAVTLGDAALIAAVGDDGVIRLWDPVTGRVKDSLRGGSNPILAAVMRFTSGRRPTGAFLTGTRAMCAVRHDGRTWLAATGDEHTVLLWSPKTRELRRIAADGARKATGLDAFTLNGNAQLAIVGPTPVVSLVDLAAGRIRGTLTGHTGRVEGVCSFVHAGRALLATASIDRTVRVWDAASGACEMTIPVHDPATRCAWIGDRLVIGLETGILAVRLNVQPAT</sequence>
<feature type="repeat" description="WD" evidence="3">
    <location>
        <begin position="876"/>
        <end position="910"/>
    </location>
</feature>
<dbReference type="SMART" id="SM00320">
    <property type="entry name" value="WD40"/>
    <property type="match status" value="10"/>
</dbReference>
<evidence type="ECO:0000313" key="6">
    <source>
        <dbReference type="EMBL" id="MBB5140175.1"/>
    </source>
</evidence>
<feature type="repeat" description="WD" evidence="3">
    <location>
        <begin position="832"/>
        <end position="866"/>
    </location>
</feature>
<dbReference type="InterPro" id="IPR050349">
    <property type="entry name" value="WD_LIS1/nudF_dynein_reg"/>
</dbReference>
<dbReference type="Pfam" id="PF00400">
    <property type="entry name" value="WD40"/>
    <property type="match status" value="7"/>
</dbReference>
<dbReference type="EMBL" id="JACHGN010000037">
    <property type="protein sequence ID" value="MBB5140175.1"/>
    <property type="molecule type" value="Genomic_DNA"/>
</dbReference>
<feature type="repeat" description="WD" evidence="3">
    <location>
        <begin position="1004"/>
        <end position="1038"/>
    </location>
</feature>
<evidence type="ECO:0000313" key="7">
    <source>
        <dbReference type="Proteomes" id="UP000578449"/>
    </source>
</evidence>
<accession>A0A840PWC3</accession>
<feature type="domain" description="Orc1-like AAA ATPase" evidence="5">
    <location>
        <begin position="248"/>
        <end position="376"/>
    </location>
</feature>
<feature type="repeat" description="WD" evidence="3">
    <location>
        <begin position="1289"/>
        <end position="1332"/>
    </location>
</feature>
<dbReference type="SUPFAM" id="SSF50978">
    <property type="entry name" value="WD40 repeat-like"/>
    <property type="match status" value="2"/>
</dbReference>
<evidence type="ECO:0000259" key="5">
    <source>
        <dbReference type="Pfam" id="PF13191"/>
    </source>
</evidence>
<gene>
    <name evidence="6" type="ORF">HNP84_009942</name>
</gene>
<dbReference type="SUPFAM" id="SSF50494">
    <property type="entry name" value="Trypsin-like serine proteases"/>
    <property type="match status" value="1"/>
</dbReference>
<dbReference type="GO" id="GO:0006508">
    <property type="term" value="P:proteolysis"/>
    <property type="evidence" value="ECO:0007669"/>
    <property type="project" value="InterPro"/>
</dbReference>
<dbReference type="Gene3D" id="3.40.50.300">
    <property type="entry name" value="P-loop containing nucleotide triphosphate hydrolases"/>
    <property type="match status" value="1"/>
</dbReference>
<dbReference type="SUPFAM" id="SSF101908">
    <property type="entry name" value="Putative isomerase YbhE"/>
    <property type="match status" value="1"/>
</dbReference>
<organism evidence="6 7">
    <name type="scientific">Thermocatellispora tengchongensis</name>
    <dbReference type="NCBI Taxonomy" id="1073253"/>
    <lineage>
        <taxon>Bacteria</taxon>
        <taxon>Bacillati</taxon>
        <taxon>Actinomycetota</taxon>
        <taxon>Actinomycetes</taxon>
        <taxon>Streptosporangiales</taxon>
        <taxon>Streptosporangiaceae</taxon>
        <taxon>Thermocatellispora</taxon>
    </lineage>
</organism>
<proteinExistence type="predicted"/>
<dbReference type="PROSITE" id="PS50082">
    <property type="entry name" value="WD_REPEATS_2"/>
    <property type="match status" value="8"/>
</dbReference>
<dbReference type="SUPFAM" id="SSF52540">
    <property type="entry name" value="P-loop containing nucleoside triphosphate hydrolases"/>
    <property type="match status" value="1"/>
</dbReference>
<feature type="repeat" description="WD" evidence="3">
    <location>
        <begin position="788"/>
        <end position="831"/>
    </location>
</feature>
<evidence type="ECO:0000259" key="4">
    <source>
        <dbReference type="Pfam" id="PF00089"/>
    </source>
</evidence>
<dbReference type="InterPro" id="IPR001254">
    <property type="entry name" value="Trypsin_dom"/>
</dbReference>
<dbReference type="RefSeq" id="WP_185056973.1">
    <property type="nucleotide sequence ID" value="NZ_BAABIX010000054.1"/>
</dbReference>
<evidence type="ECO:0000256" key="3">
    <source>
        <dbReference type="PROSITE-ProRule" id="PRU00221"/>
    </source>
</evidence>
<dbReference type="CDD" id="cd00200">
    <property type="entry name" value="WD40"/>
    <property type="match status" value="1"/>
</dbReference>
<dbReference type="Proteomes" id="UP000578449">
    <property type="component" value="Unassembled WGS sequence"/>
</dbReference>
<dbReference type="InterPro" id="IPR009003">
    <property type="entry name" value="Peptidase_S1_PA"/>
</dbReference>